<reference evidence="4 5" key="1">
    <citation type="submission" date="2020-07" db="EMBL/GenBank/DDBJ databases">
        <title>Complete genome sequence for Sandaracinobacter sp. M6.</title>
        <authorList>
            <person name="Tang Y."/>
            <person name="Liu Q."/>
            <person name="Guo Z."/>
            <person name="Lei P."/>
            <person name="Huang B."/>
        </authorList>
    </citation>
    <scope>NUCLEOTIDE SEQUENCE [LARGE SCALE GENOMIC DNA]</scope>
    <source>
        <strain evidence="4 5">M6</strain>
    </source>
</reference>
<dbReference type="Proteomes" id="UP000515292">
    <property type="component" value="Chromosome"/>
</dbReference>
<evidence type="ECO:0000313" key="5">
    <source>
        <dbReference type="Proteomes" id="UP000515292"/>
    </source>
</evidence>
<keyword evidence="4" id="KW-0282">Flagellum</keyword>
<feature type="region of interest" description="Disordered" evidence="2">
    <location>
        <begin position="1"/>
        <end position="21"/>
    </location>
</feature>
<dbReference type="KEGG" id="sand:H3309_04175"/>
<dbReference type="GO" id="GO:0009306">
    <property type="term" value="P:protein secretion"/>
    <property type="evidence" value="ECO:0007669"/>
    <property type="project" value="InterPro"/>
</dbReference>
<sequence length="358" mass="38594">MADETEQSQKTEPASEKKIDDAAKKGDVPIAADVRQLAMFGAVLALAAFGLDLTGDRIGRFAISFWGRAELFTLGADGGRALISALLAHLVSMLAIPLAIAMVAVGVAGAAQGRLLVSATRIKPQLSRISPLAGFKRLFGAEALVQFAKTLLKIVVVGWVIAMLLPDVATLIVADTPFVGALAHRIAALVNKLVWGVVIATAAVALIDLIWVRLSWARRQRMSREDVKNEHKSMEGDPLFKARRRAIAIERSRRNTMAALERATVLVMNPTHFAVALRYDHAVGDAPLVVAKGIDSLALAMRTRAQETGIEVVEDPPLARSLHATVEVDQRIPPELFEAVARVITMIMAADRDFKARG</sequence>
<keyword evidence="4" id="KW-0969">Cilium</keyword>
<feature type="transmembrane region" description="Helical" evidence="3">
    <location>
        <begin position="193"/>
        <end position="214"/>
    </location>
</feature>
<evidence type="ECO:0000256" key="3">
    <source>
        <dbReference type="SAM" id="Phobius"/>
    </source>
</evidence>
<dbReference type="GO" id="GO:0005886">
    <property type="term" value="C:plasma membrane"/>
    <property type="evidence" value="ECO:0007669"/>
    <property type="project" value="TreeGrafter"/>
</dbReference>
<dbReference type="RefSeq" id="WP_182297517.1">
    <property type="nucleotide sequence ID" value="NZ_CP059851.1"/>
</dbReference>
<comment type="similarity">
    <text evidence="1">Belongs to the type III secretion exporter family.</text>
</comment>
<keyword evidence="3" id="KW-1133">Transmembrane helix</keyword>
<name>A0A7G5IK02_9SPHN</name>
<dbReference type="AlphaFoldDB" id="A0A7G5IK02"/>
<protein>
    <submittedName>
        <fullName evidence="4">Flagellar biosynthesis protein FlhB</fullName>
    </submittedName>
</protein>
<feature type="compositionally biased region" description="Basic and acidic residues" evidence="2">
    <location>
        <begin position="7"/>
        <end position="21"/>
    </location>
</feature>
<dbReference type="InterPro" id="IPR029025">
    <property type="entry name" value="T3SS_substrate_exporter_C"/>
</dbReference>
<accession>A0A7G5IK02</accession>
<dbReference type="Pfam" id="PF01312">
    <property type="entry name" value="Bac_export_2"/>
    <property type="match status" value="1"/>
</dbReference>
<feature type="transmembrane region" description="Helical" evidence="3">
    <location>
        <begin position="34"/>
        <end position="53"/>
    </location>
</feature>
<dbReference type="PANTHER" id="PTHR30531:SF12">
    <property type="entry name" value="FLAGELLAR BIOSYNTHETIC PROTEIN FLHB"/>
    <property type="match status" value="1"/>
</dbReference>
<feature type="transmembrane region" description="Helical" evidence="3">
    <location>
        <begin position="94"/>
        <end position="117"/>
    </location>
</feature>
<dbReference type="Gene3D" id="3.40.1690.10">
    <property type="entry name" value="secretion proteins EscU"/>
    <property type="match status" value="1"/>
</dbReference>
<dbReference type="InterPro" id="IPR006135">
    <property type="entry name" value="T3SS_substrate_exporter"/>
</dbReference>
<gene>
    <name evidence="4" type="ORF">H3309_04175</name>
</gene>
<keyword evidence="3" id="KW-0812">Transmembrane</keyword>
<keyword evidence="4" id="KW-0966">Cell projection</keyword>
<feature type="transmembrane region" description="Helical" evidence="3">
    <location>
        <begin position="151"/>
        <end position="173"/>
    </location>
</feature>
<dbReference type="PRINTS" id="PR00950">
    <property type="entry name" value="TYPE3IMSPROT"/>
</dbReference>
<dbReference type="PANTHER" id="PTHR30531">
    <property type="entry name" value="FLAGELLAR BIOSYNTHETIC PROTEIN FLHB"/>
    <property type="match status" value="1"/>
</dbReference>
<keyword evidence="3" id="KW-0472">Membrane</keyword>
<evidence type="ECO:0000256" key="2">
    <source>
        <dbReference type="SAM" id="MobiDB-lite"/>
    </source>
</evidence>
<proteinExistence type="inferred from homology"/>
<evidence type="ECO:0000256" key="1">
    <source>
        <dbReference type="ARBA" id="ARBA00010690"/>
    </source>
</evidence>
<dbReference type="SUPFAM" id="SSF160544">
    <property type="entry name" value="EscU C-terminal domain-like"/>
    <property type="match status" value="1"/>
</dbReference>
<evidence type="ECO:0000313" key="4">
    <source>
        <dbReference type="EMBL" id="QMW23694.1"/>
    </source>
</evidence>
<dbReference type="EMBL" id="CP059851">
    <property type="protein sequence ID" value="QMW23694.1"/>
    <property type="molecule type" value="Genomic_DNA"/>
</dbReference>
<keyword evidence="5" id="KW-1185">Reference proteome</keyword>
<organism evidence="4 5">
    <name type="scientific">Sandaracinobacteroides saxicola</name>
    <dbReference type="NCBI Taxonomy" id="2759707"/>
    <lineage>
        <taxon>Bacteria</taxon>
        <taxon>Pseudomonadati</taxon>
        <taxon>Pseudomonadota</taxon>
        <taxon>Alphaproteobacteria</taxon>
        <taxon>Sphingomonadales</taxon>
        <taxon>Sphingosinicellaceae</taxon>
        <taxon>Sandaracinobacteroides</taxon>
    </lineage>
</organism>